<accession>A0A1Q9LT90</accession>
<evidence type="ECO:0000256" key="3">
    <source>
        <dbReference type="ARBA" id="ARBA00023002"/>
    </source>
</evidence>
<proteinExistence type="inferred from homology"/>
<name>A0A1Q9LT90_9PSEU</name>
<evidence type="ECO:0000313" key="17">
    <source>
        <dbReference type="Proteomes" id="UP000186040"/>
    </source>
</evidence>
<dbReference type="InterPro" id="IPR050455">
    <property type="entry name" value="Tpx_Peroxidase_subfamily"/>
</dbReference>
<keyword evidence="3" id="KW-0560">Oxidoreductase</keyword>
<dbReference type="AlphaFoldDB" id="A0A1Q9LT90"/>
<dbReference type="InterPro" id="IPR013766">
    <property type="entry name" value="Thioredoxin_domain"/>
</dbReference>
<dbReference type="InterPro" id="IPR024706">
    <property type="entry name" value="Peroxiredoxin_AhpC-typ"/>
</dbReference>
<dbReference type="FunFam" id="3.40.30.10:FF:000118">
    <property type="entry name" value="Peroxiredoxin AhpE"/>
    <property type="match status" value="1"/>
</dbReference>
<evidence type="ECO:0000256" key="6">
    <source>
        <dbReference type="ARBA" id="ARBA00052774"/>
    </source>
</evidence>
<evidence type="ECO:0000256" key="11">
    <source>
        <dbReference type="ARBA" id="ARBA00068979"/>
    </source>
</evidence>
<dbReference type="EMBL" id="MKQR01000003">
    <property type="protein sequence ID" value="OLR95240.1"/>
    <property type="molecule type" value="Genomic_DNA"/>
</dbReference>
<dbReference type="STRING" id="1193682.BJP25_07050"/>
<dbReference type="SUPFAM" id="SSF52833">
    <property type="entry name" value="Thioredoxin-like"/>
    <property type="match status" value="1"/>
</dbReference>
<dbReference type="EC" id="1.11.1.29" evidence="10"/>
<evidence type="ECO:0000256" key="2">
    <source>
        <dbReference type="ARBA" id="ARBA00022862"/>
    </source>
</evidence>
<dbReference type="PANTHER" id="PTHR43110:SF1">
    <property type="entry name" value="THIOL PEROXIDASE"/>
    <property type="match status" value="1"/>
</dbReference>
<dbReference type="RefSeq" id="WP_075972962.1">
    <property type="nucleotide sequence ID" value="NZ_MKQR01000003.1"/>
</dbReference>
<evidence type="ECO:0000256" key="14">
    <source>
        <dbReference type="PIRSR" id="PIRSR000239-1"/>
    </source>
</evidence>
<dbReference type="InterPro" id="IPR036249">
    <property type="entry name" value="Thioredoxin-like_sf"/>
</dbReference>
<dbReference type="CDD" id="cd03018">
    <property type="entry name" value="PRX_AhpE_like"/>
    <property type="match status" value="1"/>
</dbReference>
<feature type="active site" description="Cysteine sulfenic acid (-SOH) intermediate; for peroxidase activity" evidence="14">
    <location>
        <position position="46"/>
    </location>
</feature>
<dbReference type="PANTHER" id="PTHR43110">
    <property type="entry name" value="THIOL PEROXIDASE"/>
    <property type="match status" value="1"/>
</dbReference>
<evidence type="ECO:0000256" key="10">
    <source>
        <dbReference type="ARBA" id="ARBA00067009"/>
    </source>
</evidence>
<reference evidence="16 17" key="1">
    <citation type="submission" date="2016-10" db="EMBL/GenBank/DDBJ databases">
        <title>The Draft Genome Sequence of Actinokineospora bangkokensis 44EHWT reveals the biosynthetic pathway of antifungal compounds Thailandins with unusual extender unit butylmalonyl-CoA.</title>
        <authorList>
            <person name="Greule A."/>
            <person name="Intra B."/>
            <person name="Flemming S."/>
            <person name="Rommel M.G."/>
            <person name="Panbangred W."/>
            <person name="Bechthold A."/>
        </authorList>
    </citation>
    <scope>NUCLEOTIDE SEQUENCE [LARGE SCALE GENOMIC DNA]</scope>
    <source>
        <strain evidence="16 17">44EHW</strain>
    </source>
</reference>
<keyword evidence="2" id="KW-0049">Antioxidant</keyword>
<evidence type="ECO:0000256" key="13">
    <source>
        <dbReference type="ARBA" id="ARBA00083736"/>
    </source>
</evidence>
<feature type="domain" description="Thioredoxin" evidence="15">
    <location>
        <begin position="3"/>
        <end position="152"/>
    </location>
</feature>
<evidence type="ECO:0000256" key="8">
    <source>
        <dbReference type="ARBA" id="ARBA00060973"/>
    </source>
</evidence>
<sequence length="152" mass="16881">MAVEVGQQAPEFTLKDFDNQPVSLSSFRGEKNVLLVFYPFAFSGICQGELCQVRDEFAAYTDNDVEVLGVSVDTPYALRAWADQQGYTFRLLSDFWPHGEVAKAYGCFFEQAGFATRGTFLVDKTGTLRFAEVNGPGEARDQQAWKQAIAAL</sequence>
<evidence type="ECO:0000256" key="12">
    <source>
        <dbReference type="ARBA" id="ARBA00082991"/>
    </source>
</evidence>
<dbReference type="InterPro" id="IPR000866">
    <property type="entry name" value="AhpC/TSA"/>
</dbReference>
<comment type="similarity">
    <text evidence="8">Belongs to the peroxiredoxin family. AhpE subfamily.</text>
</comment>
<evidence type="ECO:0000256" key="4">
    <source>
        <dbReference type="ARBA" id="ARBA00023284"/>
    </source>
</evidence>
<evidence type="ECO:0000256" key="9">
    <source>
        <dbReference type="ARBA" id="ARBA00065226"/>
    </source>
</evidence>
<evidence type="ECO:0000313" key="16">
    <source>
        <dbReference type="EMBL" id="OLR95240.1"/>
    </source>
</evidence>
<comment type="subunit">
    <text evidence="9">Homodimer. Forms both dimers and octamers; a tightly-associated dimer and a ring-like octamer.</text>
</comment>
<dbReference type="Proteomes" id="UP000186040">
    <property type="component" value="Unassembled WGS sequence"/>
</dbReference>
<evidence type="ECO:0000256" key="5">
    <source>
        <dbReference type="ARBA" id="ARBA00032824"/>
    </source>
</evidence>
<keyword evidence="17" id="KW-1185">Reference proteome</keyword>
<comment type="caution">
    <text evidence="16">The sequence shown here is derived from an EMBL/GenBank/DDBJ whole genome shotgun (WGS) entry which is preliminary data.</text>
</comment>
<dbReference type="PROSITE" id="PS51352">
    <property type="entry name" value="THIOREDOXIN_2"/>
    <property type="match status" value="1"/>
</dbReference>
<evidence type="ECO:0000259" key="15">
    <source>
        <dbReference type="PROSITE" id="PS51352"/>
    </source>
</evidence>
<organism evidence="16 17">
    <name type="scientific">Actinokineospora bangkokensis</name>
    <dbReference type="NCBI Taxonomy" id="1193682"/>
    <lineage>
        <taxon>Bacteria</taxon>
        <taxon>Bacillati</taxon>
        <taxon>Actinomycetota</taxon>
        <taxon>Actinomycetes</taxon>
        <taxon>Pseudonocardiales</taxon>
        <taxon>Pseudonocardiaceae</taxon>
        <taxon>Actinokineospora</taxon>
    </lineage>
</organism>
<dbReference type="Pfam" id="PF00578">
    <property type="entry name" value="AhpC-TSA"/>
    <property type="match status" value="1"/>
</dbReference>
<dbReference type="Gene3D" id="3.40.30.10">
    <property type="entry name" value="Glutaredoxin"/>
    <property type="match status" value="1"/>
</dbReference>
<comment type="catalytic activity">
    <reaction evidence="6">
        <text>[mycoredoxin]-L-dithiol + a hydroperoxide = [mycoredoxin]-L-disulfide + an alcohol + H2O</text>
        <dbReference type="Rhea" id="RHEA:62640"/>
        <dbReference type="Rhea" id="RHEA-COMP:16137"/>
        <dbReference type="Rhea" id="RHEA-COMP:16138"/>
        <dbReference type="ChEBI" id="CHEBI:15377"/>
        <dbReference type="ChEBI" id="CHEBI:29950"/>
        <dbReference type="ChEBI" id="CHEBI:30879"/>
        <dbReference type="ChEBI" id="CHEBI:35924"/>
        <dbReference type="ChEBI" id="CHEBI:50058"/>
        <dbReference type="EC" id="1.11.1.29"/>
    </reaction>
</comment>
<dbReference type="PIRSF" id="PIRSF000239">
    <property type="entry name" value="AHPC"/>
    <property type="match status" value="1"/>
</dbReference>
<keyword evidence="1" id="KW-0575">Peroxidase</keyword>
<gene>
    <name evidence="16" type="ORF">BJP25_07050</name>
</gene>
<dbReference type="GO" id="GO:0004601">
    <property type="term" value="F:peroxidase activity"/>
    <property type="evidence" value="ECO:0007669"/>
    <property type="project" value="UniProtKB-KW"/>
</dbReference>
<dbReference type="OrthoDB" id="9812811at2"/>
<keyword evidence="4" id="KW-0676">Redox-active center</keyword>
<evidence type="ECO:0000256" key="1">
    <source>
        <dbReference type="ARBA" id="ARBA00022559"/>
    </source>
</evidence>
<comment type="function">
    <text evidence="7">Thiol-specific peroxidase that catalyzes the reduction of hydrogen peroxide and organic hydroperoxides to water and alcohols, respectively. Plays a role in cell protection against oxidative stress by detoxifying peroxides. May represent an important antioxidant defense against cytotoxic peroxides, especially peroxynitrite, which can be formed by activated macrophages during infection.</text>
</comment>
<evidence type="ECO:0000256" key="7">
    <source>
        <dbReference type="ARBA" id="ARBA00056930"/>
    </source>
</evidence>
<protein>
    <recommendedName>
        <fullName evidence="11">Alkyl hydroperoxide reductase E</fullName>
        <ecNumber evidence="10">1.11.1.29</ecNumber>
    </recommendedName>
    <alternativeName>
        <fullName evidence="12">Mycoredoxin-dependent peroxiredoxin</fullName>
    </alternativeName>
    <alternativeName>
        <fullName evidence="13">Peroxiredoxin AhpE</fullName>
    </alternativeName>
    <alternativeName>
        <fullName evidence="5">Thioredoxin peroxidase</fullName>
    </alternativeName>
</protein>